<sequence>MENFRKSSKKLEKIGQGFCGTVWSEDGGALVVKRADGGPGRSLPNESYIHTQVLSALTEYSAEQTHLKDVRTQDDENKYEEKKCESLSRIKVNIPLHVAFLEQTSALWPSILPRLPEGFTACEALISERIPPMPLHVRELVAGRYCPSPQQATQMARDRANASCLIRPYLGRRRPAPNQQGGPRQRFFSLRNFPLHADQMQELGLPVDDYATAMAVGLAFLHWIARVDAGDVEYVLAPARGGAEAKTAPFIGDVCLDSEAFGPHSMWILDFDCCRRLEMSAAGMRRAAMCFWRNDPFYPRPGAREERDQNMWEAFEERFLKMSDDMLRDEGEGVRALPGILMSTIRDNRDTWTKSAIM</sequence>
<organism evidence="2 3">
    <name type="scientific">Akanthomyces muscarius</name>
    <name type="common">Entomopathogenic fungus</name>
    <name type="synonym">Lecanicillium muscarium</name>
    <dbReference type="NCBI Taxonomy" id="2231603"/>
    <lineage>
        <taxon>Eukaryota</taxon>
        <taxon>Fungi</taxon>
        <taxon>Dikarya</taxon>
        <taxon>Ascomycota</taxon>
        <taxon>Pezizomycotina</taxon>
        <taxon>Sordariomycetes</taxon>
        <taxon>Hypocreomycetidae</taxon>
        <taxon>Hypocreales</taxon>
        <taxon>Cordycipitaceae</taxon>
        <taxon>Akanthomyces</taxon>
    </lineage>
</organism>
<reference evidence="2" key="1">
    <citation type="journal article" date="2023" name="Access Microbiol">
        <title>De-novo genome assembly for Akanthomyces muscarius, a biocontrol agent of insect agricultural pests.</title>
        <authorList>
            <person name="Erdos Z."/>
            <person name="Studholme D.J."/>
            <person name="Raymond B."/>
            <person name="Sharma M."/>
        </authorList>
    </citation>
    <scope>NUCLEOTIDE SEQUENCE</scope>
    <source>
        <strain evidence="2">Ve6</strain>
    </source>
</reference>
<evidence type="ECO:0000313" key="3">
    <source>
        <dbReference type="Proteomes" id="UP001144673"/>
    </source>
</evidence>
<comment type="caution">
    <text evidence="2">The sequence shown here is derived from an EMBL/GenBank/DDBJ whole genome shotgun (WGS) entry which is preliminary data.</text>
</comment>
<proteinExistence type="predicted"/>
<protein>
    <recommendedName>
        <fullName evidence="1">DUF3669 domain-containing protein</fullName>
    </recommendedName>
</protein>
<dbReference type="Pfam" id="PF12417">
    <property type="entry name" value="DUF3669"/>
    <property type="match status" value="1"/>
</dbReference>
<dbReference type="AlphaFoldDB" id="A0A9W8QF75"/>
<evidence type="ECO:0000259" key="1">
    <source>
        <dbReference type="Pfam" id="PF12417"/>
    </source>
</evidence>
<dbReference type="EMBL" id="JAJHUN010000007">
    <property type="protein sequence ID" value="KAJ4155049.1"/>
    <property type="molecule type" value="Genomic_DNA"/>
</dbReference>
<accession>A0A9W8QF75</accession>
<evidence type="ECO:0000313" key="2">
    <source>
        <dbReference type="EMBL" id="KAJ4155049.1"/>
    </source>
</evidence>
<dbReference type="InterPro" id="IPR022137">
    <property type="entry name" value="Znf_prot_DUF3669"/>
</dbReference>
<dbReference type="GeneID" id="80887474"/>
<dbReference type="PANTHER" id="PTHR40780">
    <property type="entry name" value="DUF3669 DOMAIN-CONTAINING PROTEIN"/>
    <property type="match status" value="1"/>
</dbReference>
<dbReference type="RefSeq" id="XP_056055173.1">
    <property type="nucleotide sequence ID" value="XM_056198200.1"/>
</dbReference>
<dbReference type="Proteomes" id="UP001144673">
    <property type="component" value="Chromosome 6"/>
</dbReference>
<dbReference type="PANTHER" id="PTHR40780:SF3">
    <property type="entry name" value="DUF3669 DOMAIN-CONTAINING PROTEIN"/>
    <property type="match status" value="1"/>
</dbReference>
<gene>
    <name evidence="2" type="ORF">LMH87_000315</name>
</gene>
<name>A0A9W8QF75_AKAMU</name>
<keyword evidence="3" id="KW-1185">Reference proteome</keyword>
<dbReference type="KEGG" id="amus:LMH87_000315"/>
<feature type="domain" description="DUF3669" evidence="1">
    <location>
        <begin position="266"/>
        <end position="330"/>
    </location>
</feature>